<reference evidence="1 2" key="1">
    <citation type="journal article" date="2015" name="Nature">
        <title>rRNA introns, odd ribosomes, and small enigmatic genomes across a large radiation of phyla.</title>
        <authorList>
            <person name="Brown C.T."/>
            <person name="Hug L.A."/>
            <person name="Thomas B.C."/>
            <person name="Sharon I."/>
            <person name="Castelle C.J."/>
            <person name="Singh A."/>
            <person name="Wilkins M.J."/>
            <person name="Williams K.H."/>
            <person name="Banfield J.F."/>
        </authorList>
    </citation>
    <scope>NUCLEOTIDE SEQUENCE [LARGE SCALE GENOMIC DNA]</scope>
</reference>
<dbReference type="AlphaFoldDB" id="A0A0G0MYY4"/>
<gene>
    <name evidence="1" type="ORF">UT34_C0002G0283</name>
</gene>
<protein>
    <submittedName>
        <fullName evidence="1">Uncharacterized protein</fullName>
    </submittedName>
</protein>
<accession>A0A0G0MYY4</accession>
<dbReference type="Proteomes" id="UP000034799">
    <property type="component" value="Unassembled WGS sequence"/>
</dbReference>
<sequence length="196" mass="21500">MLPSDTTHRPLSDINVSREFSSNTETATPGIELVRKLYDGHKDSFNIWVGDQRDLMVSKGGINGVESTGNILATKEGVVILDQVTSGLTVIDTPINEILTELEPGSISALAGFVDDVLKEQVEDPSGELAGVKRTRSGMLHLGDPELQFTFQLIRADKEDDLRLLARIRDLSEIKEVPDTKRAHPMSIPENLKGIL</sequence>
<name>A0A0G0MYY4_9BACT</name>
<proteinExistence type="predicted"/>
<dbReference type="STRING" id="1619100.UT34_C0002G0283"/>
<evidence type="ECO:0000313" key="2">
    <source>
        <dbReference type="Proteomes" id="UP000034799"/>
    </source>
</evidence>
<organism evidence="1 2">
    <name type="scientific">candidate division WS6 bacterium GW2011_GWF2_39_15</name>
    <dbReference type="NCBI Taxonomy" id="1619100"/>
    <lineage>
        <taxon>Bacteria</taxon>
        <taxon>Candidatus Dojkabacteria</taxon>
    </lineage>
</organism>
<comment type="caution">
    <text evidence="1">The sequence shown here is derived from an EMBL/GenBank/DDBJ whole genome shotgun (WGS) entry which is preliminary data.</text>
</comment>
<evidence type="ECO:0000313" key="1">
    <source>
        <dbReference type="EMBL" id="KKR05776.1"/>
    </source>
</evidence>
<dbReference type="EMBL" id="LBWK01000002">
    <property type="protein sequence ID" value="KKR05776.1"/>
    <property type="molecule type" value="Genomic_DNA"/>
</dbReference>